<keyword evidence="6" id="KW-1185">Reference proteome</keyword>
<evidence type="ECO:0000313" key="6">
    <source>
        <dbReference type="Proteomes" id="UP000031980"/>
    </source>
</evidence>
<dbReference type="InterPro" id="IPR012910">
    <property type="entry name" value="Plug_dom"/>
</dbReference>
<evidence type="ECO:0000313" key="3">
    <source>
        <dbReference type="EMBL" id="KIO43650.1"/>
    </source>
</evidence>
<dbReference type="SUPFAM" id="SSF49464">
    <property type="entry name" value="Carboxypeptidase regulatory domain-like"/>
    <property type="match status" value="1"/>
</dbReference>
<dbReference type="Proteomes" id="UP000031980">
    <property type="component" value="Unassembled WGS sequence"/>
</dbReference>
<dbReference type="EMBL" id="JPIU01000037">
    <property type="protein sequence ID" value="KIO45814.1"/>
    <property type="molecule type" value="Genomic_DNA"/>
</dbReference>
<dbReference type="RefSeq" id="WP_052634705.1">
    <property type="nucleotide sequence ID" value="NZ_JPIT01000031.1"/>
</dbReference>
<evidence type="ECO:0000256" key="1">
    <source>
        <dbReference type="ARBA" id="ARBA00022729"/>
    </source>
</evidence>
<dbReference type="Pfam" id="PF13715">
    <property type="entry name" value="CarbopepD_reg_2"/>
    <property type="match status" value="1"/>
</dbReference>
<dbReference type="PANTHER" id="PTHR30069:SF29">
    <property type="entry name" value="HEMOGLOBIN AND HEMOGLOBIN-HAPTOGLOBIN-BINDING PROTEIN 1-RELATED"/>
    <property type="match status" value="1"/>
</dbReference>
<feature type="domain" description="TonB-dependent receptor plug" evidence="2">
    <location>
        <begin position="133"/>
        <end position="256"/>
    </location>
</feature>
<dbReference type="GO" id="GO:0009279">
    <property type="term" value="C:cell outer membrane"/>
    <property type="evidence" value="ECO:0007669"/>
    <property type="project" value="TreeGrafter"/>
</dbReference>
<evidence type="ECO:0000313" key="5">
    <source>
        <dbReference type="Proteomes" id="UP000031937"/>
    </source>
</evidence>
<dbReference type="InterPro" id="IPR008969">
    <property type="entry name" value="CarboxyPept-like_regulatory"/>
</dbReference>
<evidence type="ECO:0000259" key="2">
    <source>
        <dbReference type="Pfam" id="PF07715"/>
    </source>
</evidence>
<evidence type="ECO:0000313" key="4">
    <source>
        <dbReference type="EMBL" id="KIO45814.1"/>
    </source>
</evidence>
<accession>A0A0C3RIK3</accession>
<name>A0A0C3RIK3_9PORP</name>
<comment type="caution">
    <text evidence="4">The sequence shown here is derived from an EMBL/GenBank/DDBJ whole genome shotgun (WGS) entry which is preliminary data.</text>
</comment>
<proteinExistence type="predicted"/>
<reference evidence="3 5" key="2">
    <citation type="submission" date="2014-07" db="EMBL/GenBank/DDBJ databases">
        <title>Porphyromonadaceae bacterium OUH 334697 = ATCC BAA-2682 = DSM 28341 draft genome.</title>
        <authorList>
            <person name="Sydenham T.V."/>
            <person name="Hasman H."/>
            <person name="Justesen U.S."/>
        </authorList>
    </citation>
    <scope>NUCLEOTIDE SEQUENCE [LARGE SCALE GENOMIC DNA]</scope>
    <source>
        <strain evidence="3 5">OUH 334697</strain>
    </source>
</reference>
<dbReference type="SUPFAM" id="SSF56935">
    <property type="entry name" value="Porins"/>
    <property type="match status" value="1"/>
</dbReference>
<organism evidence="4 6">
    <name type="scientific">Sanguibacteroides justesenii</name>
    <dbReference type="NCBI Taxonomy" id="1547597"/>
    <lineage>
        <taxon>Bacteria</taxon>
        <taxon>Pseudomonadati</taxon>
        <taxon>Bacteroidota</taxon>
        <taxon>Bacteroidia</taxon>
        <taxon>Bacteroidales</taxon>
        <taxon>Porphyromonadaceae</taxon>
        <taxon>Sanguibacteroides</taxon>
    </lineage>
</organism>
<dbReference type="PANTHER" id="PTHR30069">
    <property type="entry name" value="TONB-DEPENDENT OUTER MEMBRANE RECEPTOR"/>
    <property type="match status" value="1"/>
</dbReference>
<sequence>MIHRLWFIKVFLLLLHVHFFSLLSFAQKDSGEFSLQLTVTDARTNEKLEFATVSLRDSIRKRQFSTITDTKGMSRLKNIPQGEYQLHISFIGYQKLLLSLVLDRDTSLTLFLTPTATQLKDIIVTASESRGLTSSSRIDRKAMELLQPSSFSDILSLIPGHMSQDPALGKVNLIGLREIGTSSEQYNTSSLGTSFMIDGVPISTDANMQYVLGSSQSEKSHSLNITGKGVDMRTIPTDDIETVQIIRGIPSVEFGDLTSGLIKIKRKTGYTEWEARFKADPGSKLFYVGKGFSTSNNWNFNIGIDYLNAKPDPRNNLENYKRFTTSLRIYKQWKTSSHEVNYNLNLDYGGSFDNQKSDPDISYQKVDRYKSTYNRMAISNQVEWKTKKELFIRSFSLLTAVNYQKDQIKQTKFVSLNRDTPIPTHDEEGEYDGVFLPYQYTANLLVDGQPINAYAKATSNFQLSTYQITHNIKAGIEWSMDKNLGRGQVYDLAQPLYPSMSARPRPYKDIPAGHELSFFVEDVLYMPIKNHDLTISAGIRSLSSLNLKSTYRMHGKLYWDPRINILWSLPSLFIKGDALKVQIAGGIGWHTKVPVLADLYPNLIYRDFVQFNYYHTNETFRRINIRTYKIDPTNYELEPARNKKIELRADLSYRQHLLSVTYFHEQLNSGFRNSSRFRTFEYKKYDNNSVDASQLQGPPDLNKVSYILDTVISSYTITTNGSTIRKEGIEFQYSSQRIPFIQTKITINGAWFKSIYRNSQPIYSKPSVILGGKELPYVGLYKDDSGYNKQQLNTNFTFDTYLPSLGLSFATSVQCMWFSNQRNMKQNGIPIKYIDIQGIEHDYTEADKTHAERQWLTVNYNDILWKKQTEPLYFYVNFKATKTFKERVRLALFVNKMLDYTPDYTSNGIKVRRNVTPYFGMELNLKL</sequence>
<dbReference type="Pfam" id="PF07715">
    <property type="entry name" value="Plug"/>
    <property type="match status" value="1"/>
</dbReference>
<dbReference type="Proteomes" id="UP000031937">
    <property type="component" value="Unassembled WGS sequence"/>
</dbReference>
<gene>
    <name evidence="4" type="ORF">BA92_05000</name>
    <name evidence="3" type="ORF">IE90_11060</name>
</gene>
<reference evidence="4 6" key="1">
    <citation type="submission" date="2014-07" db="EMBL/GenBank/DDBJ databases">
        <title>Porphyromonadaceae bacterium OUH 308042 = ATCC BAA-2681 = DSM 28342 draft genome.</title>
        <authorList>
            <person name="Sydenham T.V."/>
            <person name="Hasman H."/>
            <person name="Justensen U.S."/>
        </authorList>
    </citation>
    <scope>NUCLEOTIDE SEQUENCE [LARGE SCALE GENOMIC DNA]</scope>
    <source>
        <strain evidence="4 6">OUH 308042</strain>
    </source>
</reference>
<keyword evidence="1" id="KW-0732">Signal</keyword>
<dbReference type="Gene3D" id="2.60.40.1120">
    <property type="entry name" value="Carboxypeptidase-like, regulatory domain"/>
    <property type="match status" value="1"/>
</dbReference>
<protein>
    <recommendedName>
        <fullName evidence="2">TonB-dependent receptor plug domain-containing protein</fullName>
    </recommendedName>
</protein>
<dbReference type="EMBL" id="JPIT01000031">
    <property type="protein sequence ID" value="KIO43650.1"/>
    <property type="molecule type" value="Genomic_DNA"/>
</dbReference>
<dbReference type="InterPro" id="IPR037066">
    <property type="entry name" value="Plug_dom_sf"/>
</dbReference>
<dbReference type="Gene3D" id="2.170.130.10">
    <property type="entry name" value="TonB-dependent receptor, plug domain"/>
    <property type="match status" value="1"/>
</dbReference>
<dbReference type="GO" id="GO:0044718">
    <property type="term" value="P:siderophore transmembrane transport"/>
    <property type="evidence" value="ECO:0007669"/>
    <property type="project" value="TreeGrafter"/>
</dbReference>
<dbReference type="InterPro" id="IPR039426">
    <property type="entry name" value="TonB-dep_rcpt-like"/>
</dbReference>
<dbReference type="GO" id="GO:0015344">
    <property type="term" value="F:siderophore uptake transmembrane transporter activity"/>
    <property type="evidence" value="ECO:0007669"/>
    <property type="project" value="TreeGrafter"/>
</dbReference>
<dbReference type="OrthoDB" id="1151166at2"/>
<dbReference type="AlphaFoldDB" id="A0A0C3RIK3"/>